<reference evidence="3" key="1">
    <citation type="journal article" date="2022" name="Int. J. Syst. Evol. Microbiol.">
        <title>Anaeromyxobacter oryzae sp. nov., Anaeromyxobacter diazotrophicus sp. nov. and Anaeromyxobacter paludicola sp. nov., isolated from paddy soils.</title>
        <authorList>
            <person name="Itoh H."/>
            <person name="Xu Z."/>
            <person name="Mise K."/>
            <person name="Masuda Y."/>
            <person name="Ushijima N."/>
            <person name="Hayakawa C."/>
            <person name="Shiratori Y."/>
            <person name="Senoo K."/>
        </authorList>
    </citation>
    <scope>NUCLEOTIDE SEQUENCE [LARGE SCALE GENOMIC DNA]</scope>
    <source>
        <strain evidence="3">Red630</strain>
    </source>
</reference>
<dbReference type="EMBL" id="AP025592">
    <property type="protein sequence ID" value="BDG09500.1"/>
    <property type="molecule type" value="Genomic_DNA"/>
</dbReference>
<feature type="chain" id="PRO_5046616058" description="DUF885 domain-containing protein" evidence="1">
    <location>
        <begin position="22"/>
        <end position="592"/>
    </location>
</feature>
<dbReference type="Proteomes" id="UP001162734">
    <property type="component" value="Chromosome"/>
</dbReference>
<dbReference type="RefSeq" id="WP_248341759.1">
    <property type="nucleotide sequence ID" value="NZ_AP025592.1"/>
</dbReference>
<dbReference type="PANTHER" id="PTHR33361">
    <property type="entry name" value="GLR0591 PROTEIN"/>
    <property type="match status" value="1"/>
</dbReference>
<keyword evidence="1" id="KW-0732">Signal</keyword>
<evidence type="ECO:0000313" key="2">
    <source>
        <dbReference type="EMBL" id="BDG09500.1"/>
    </source>
</evidence>
<evidence type="ECO:0000313" key="3">
    <source>
        <dbReference type="Proteomes" id="UP001162734"/>
    </source>
</evidence>
<dbReference type="Pfam" id="PF05960">
    <property type="entry name" value="DUF885"/>
    <property type="match status" value="1"/>
</dbReference>
<dbReference type="PANTHER" id="PTHR33361:SF15">
    <property type="entry name" value="DUF885 FAMILY LIPOPROTEIN"/>
    <property type="match status" value="1"/>
</dbReference>
<keyword evidence="3" id="KW-1185">Reference proteome</keyword>
<organism evidence="2 3">
    <name type="scientific">Anaeromyxobacter paludicola</name>
    <dbReference type="NCBI Taxonomy" id="2918171"/>
    <lineage>
        <taxon>Bacteria</taxon>
        <taxon>Pseudomonadati</taxon>
        <taxon>Myxococcota</taxon>
        <taxon>Myxococcia</taxon>
        <taxon>Myxococcales</taxon>
        <taxon>Cystobacterineae</taxon>
        <taxon>Anaeromyxobacteraceae</taxon>
        <taxon>Anaeromyxobacter</taxon>
    </lineage>
</organism>
<dbReference type="InterPro" id="IPR010281">
    <property type="entry name" value="DUF885"/>
</dbReference>
<gene>
    <name evidence="2" type="ORF">AMPC_26130</name>
</gene>
<proteinExistence type="predicted"/>
<feature type="signal peptide" evidence="1">
    <location>
        <begin position="1"/>
        <end position="21"/>
    </location>
</feature>
<protein>
    <recommendedName>
        <fullName evidence="4">DUF885 domain-containing protein</fullName>
    </recommendedName>
</protein>
<evidence type="ECO:0008006" key="4">
    <source>
        <dbReference type="Google" id="ProtNLM"/>
    </source>
</evidence>
<sequence length="592" mass="65558">MRTVRHAFALLCLLLASSAAAQAGAPGPSERLAALTRRYLDGLFRAKPHLATYMGVHDQDGALPDLSASGVKRRVAELTAQQRELAALDRQALSPDGRIDAAILSDGIGLELLELTAIREWTWNPRLVDDFTFYDPREVVAGRLSDVIHGDFAPEPVRRRAVAAQLRALPRYLSQRKVAFGAVSKVHLEQAVKDNKGRIEFFETEVRGFTRADPAAEQARVKAVAALRDYQRFLETALPKRATRDWRLGPALYRKKFPLALQTDLRPDEDVVPRARQAFQETRRALYETAVALAAQLWPSEPPPPKDLDAAGQARLIARVKDELSKEHPAAADLVASHARQIDGLRAFIEAKGLLALPPADTLTVAPEPEFKRGGAGAEYLSPGMLDKEVAWKGTYYVEPVDPSWSKEKQESYLRAENRYEVALTAAHEAYPGHHTQAWYARKDLSPLRATLWDGAFAEGWAVYGTTLLVREGFGAAENARYRFLDLQGSMIVAANALLDIQLQGGAMTDAEALRFMVEDGFQERAQAEKKLLRAKLDSTQLCQYFLGSSELAALERDVRAKGPFSQRAFDEALVGHGTIAVKHLRRYLLGP</sequence>
<accession>A0ABN6N8F8</accession>
<evidence type="ECO:0000256" key="1">
    <source>
        <dbReference type="SAM" id="SignalP"/>
    </source>
</evidence>
<name>A0ABN6N8F8_9BACT</name>